<keyword evidence="3" id="KW-1185">Reference proteome</keyword>
<dbReference type="RefSeq" id="WP_344706772.1">
    <property type="nucleotide sequence ID" value="NZ_BAABBQ010000001.1"/>
</dbReference>
<dbReference type="Proteomes" id="UP001500235">
    <property type="component" value="Unassembled WGS sequence"/>
</dbReference>
<feature type="domain" description="Fe/B12 periplasmic-binding" evidence="1">
    <location>
        <begin position="17"/>
        <end position="208"/>
    </location>
</feature>
<protein>
    <submittedName>
        <fullName evidence="2">ABC transporter substrate-binding protein</fullName>
    </submittedName>
</protein>
<dbReference type="SUPFAM" id="SSF53807">
    <property type="entry name" value="Helical backbone' metal receptor"/>
    <property type="match status" value="1"/>
</dbReference>
<proteinExistence type="predicted"/>
<comment type="caution">
    <text evidence="2">The sequence shown here is derived from an EMBL/GenBank/DDBJ whole genome shotgun (WGS) entry which is preliminary data.</text>
</comment>
<evidence type="ECO:0000313" key="2">
    <source>
        <dbReference type="EMBL" id="GAA4016958.1"/>
    </source>
</evidence>
<dbReference type="CDD" id="cd00636">
    <property type="entry name" value="TroA-like"/>
    <property type="match status" value="1"/>
</dbReference>
<evidence type="ECO:0000259" key="1">
    <source>
        <dbReference type="Pfam" id="PF01497"/>
    </source>
</evidence>
<dbReference type="Pfam" id="PF01497">
    <property type="entry name" value="Peripla_BP_2"/>
    <property type="match status" value="1"/>
</dbReference>
<gene>
    <name evidence="2" type="ORF">GCM10022280_15080</name>
</gene>
<dbReference type="EMBL" id="BAABBQ010000001">
    <property type="protein sequence ID" value="GAA4016958.1"/>
    <property type="molecule type" value="Genomic_DNA"/>
</dbReference>
<name>A0ABP7SV00_9SPHN</name>
<dbReference type="InterPro" id="IPR002491">
    <property type="entry name" value="ABC_transptr_periplasmic_BD"/>
</dbReference>
<accession>A0ABP7SV00</accession>
<reference evidence="3" key="1">
    <citation type="journal article" date="2019" name="Int. J. Syst. Evol. Microbiol.">
        <title>The Global Catalogue of Microorganisms (GCM) 10K type strain sequencing project: providing services to taxonomists for standard genome sequencing and annotation.</title>
        <authorList>
            <consortium name="The Broad Institute Genomics Platform"/>
            <consortium name="The Broad Institute Genome Sequencing Center for Infectious Disease"/>
            <person name="Wu L."/>
            <person name="Ma J."/>
        </authorList>
    </citation>
    <scope>NUCLEOTIDE SEQUENCE [LARGE SCALE GENOMIC DNA]</scope>
    <source>
        <strain evidence="3">JCM 17563</strain>
    </source>
</reference>
<dbReference type="Gene3D" id="3.40.50.1980">
    <property type="entry name" value="Nitrogenase molybdenum iron protein domain"/>
    <property type="match status" value="1"/>
</dbReference>
<organism evidence="2 3">
    <name type="scientific">Sphingomonas swuensis</name>
    <dbReference type="NCBI Taxonomy" id="977800"/>
    <lineage>
        <taxon>Bacteria</taxon>
        <taxon>Pseudomonadati</taxon>
        <taxon>Pseudomonadota</taxon>
        <taxon>Alphaproteobacteria</taxon>
        <taxon>Sphingomonadales</taxon>
        <taxon>Sphingomonadaceae</taxon>
        <taxon>Sphingomonas</taxon>
    </lineage>
</organism>
<evidence type="ECO:0000313" key="3">
    <source>
        <dbReference type="Proteomes" id="UP001500235"/>
    </source>
</evidence>
<sequence>MPVFALALAAEAAVRAASLNLCTDELLLALGAPAQIVSVSHLSQSPDESPLWRLARRVPANDGSLEQVIGRRPTLVLSMGGSGRARSAIAAKLGIRVLDLPYASTPEEVIGQARQVAAALGRPERAQPYAAALARLRSSAGPLQDGAFLGQGGLSTSPDGLTARWLALAGMRQVALPGNRLTLERIATKPPKWLIRSDYREKQASRGQAWLKHPLVRRLEPRTIRTDGRVWTCGGLPALAEAAQLRSVLPR</sequence>